<accession>A0A2P6V778</accession>
<dbReference type="STRING" id="554055.A0A2P6V778"/>
<protein>
    <submittedName>
        <fullName evidence="2">Uncharacterized protein</fullName>
    </submittedName>
</protein>
<name>A0A2P6V778_9CHLO</name>
<organism evidence="2 3">
    <name type="scientific">Micractinium conductrix</name>
    <dbReference type="NCBI Taxonomy" id="554055"/>
    <lineage>
        <taxon>Eukaryota</taxon>
        <taxon>Viridiplantae</taxon>
        <taxon>Chlorophyta</taxon>
        <taxon>core chlorophytes</taxon>
        <taxon>Trebouxiophyceae</taxon>
        <taxon>Chlorellales</taxon>
        <taxon>Chlorellaceae</taxon>
        <taxon>Chlorella clade</taxon>
        <taxon>Micractinium</taxon>
    </lineage>
</organism>
<evidence type="ECO:0000313" key="2">
    <source>
        <dbReference type="EMBL" id="PSC69939.1"/>
    </source>
</evidence>
<dbReference type="EMBL" id="LHPF02000023">
    <property type="protein sequence ID" value="PSC69939.1"/>
    <property type="molecule type" value="Genomic_DNA"/>
</dbReference>
<dbReference type="OrthoDB" id="537257at2759"/>
<dbReference type="PANTHER" id="PTHR35292">
    <property type="entry name" value="EXPRESSED PROTEIN"/>
    <property type="match status" value="1"/>
</dbReference>
<evidence type="ECO:0000313" key="3">
    <source>
        <dbReference type="Proteomes" id="UP000239649"/>
    </source>
</evidence>
<comment type="caution">
    <text evidence="2">The sequence shown here is derived from an EMBL/GenBank/DDBJ whole genome shotgun (WGS) entry which is preliminary data.</text>
</comment>
<keyword evidence="3" id="KW-1185">Reference proteome</keyword>
<evidence type="ECO:0000256" key="1">
    <source>
        <dbReference type="SAM" id="MobiDB-lite"/>
    </source>
</evidence>
<dbReference type="PANTHER" id="PTHR35292:SF13">
    <property type="entry name" value="OS03G0581800 PROTEIN"/>
    <property type="match status" value="1"/>
</dbReference>
<dbReference type="AlphaFoldDB" id="A0A2P6V778"/>
<gene>
    <name evidence="2" type="ORF">C2E20_6598</name>
</gene>
<feature type="region of interest" description="Disordered" evidence="1">
    <location>
        <begin position="1"/>
        <end position="25"/>
    </location>
</feature>
<proteinExistence type="predicted"/>
<dbReference type="Proteomes" id="UP000239649">
    <property type="component" value="Unassembled WGS sequence"/>
</dbReference>
<sequence>MQRLGASIARRIARGNPKNSLQQQRGMAGDAHGEVKYNCWEKPTEVAKWKEEHIVFVVLGGWGLGIYSAMKIFGKKEEAPAAA</sequence>
<reference evidence="2 3" key="1">
    <citation type="journal article" date="2018" name="Plant J.">
        <title>Genome sequences of Chlorella sorokiniana UTEX 1602 and Micractinium conductrix SAG 241.80: implications to maltose excretion by a green alga.</title>
        <authorList>
            <person name="Arriola M.B."/>
            <person name="Velmurugan N."/>
            <person name="Zhang Y."/>
            <person name="Plunkett M.H."/>
            <person name="Hondzo H."/>
            <person name="Barney B.M."/>
        </authorList>
    </citation>
    <scope>NUCLEOTIDE SEQUENCE [LARGE SCALE GENOMIC DNA]</scope>
    <source>
        <strain evidence="2 3">SAG 241.80</strain>
    </source>
</reference>